<reference evidence="1" key="1">
    <citation type="submission" date="2020-08" db="EMBL/GenBank/DDBJ databases">
        <title>Multicomponent nature underlies the extraordinary mechanical properties of spider dragline silk.</title>
        <authorList>
            <person name="Kono N."/>
            <person name="Nakamura H."/>
            <person name="Mori M."/>
            <person name="Yoshida Y."/>
            <person name="Ohtoshi R."/>
            <person name="Malay A.D."/>
            <person name="Moran D.A.P."/>
            <person name="Tomita M."/>
            <person name="Numata K."/>
            <person name="Arakawa K."/>
        </authorList>
    </citation>
    <scope>NUCLEOTIDE SEQUENCE</scope>
</reference>
<dbReference type="AlphaFoldDB" id="A0A8X6YDJ8"/>
<comment type="caution">
    <text evidence="1">The sequence shown here is derived from an EMBL/GenBank/DDBJ whole genome shotgun (WGS) entry which is preliminary data.</text>
</comment>
<dbReference type="SUPFAM" id="SSF48371">
    <property type="entry name" value="ARM repeat"/>
    <property type="match status" value="1"/>
</dbReference>
<proteinExistence type="predicted"/>
<keyword evidence="2" id="KW-1185">Reference proteome</keyword>
<dbReference type="OrthoDB" id="21522at2759"/>
<protein>
    <submittedName>
        <fullName evidence="1">Importin subunit alpha-1b</fullName>
    </submittedName>
</protein>
<dbReference type="InterPro" id="IPR011989">
    <property type="entry name" value="ARM-like"/>
</dbReference>
<dbReference type="Gene3D" id="1.25.10.10">
    <property type="entry name" value="Leucine-rich Repeat Variant"/>
    <property type="match status" value="1"/>
</dbReference>
<organism evidence="1 2">
    <name type="scientific">Trichonephila inaurata madagascariensis</name>
    <dbReference type="NCBI Taxonomy" id="2747483"/>
    <lineage>
        <taxon>Eukaryota</taxon>
        <taxon>Metazoa</taxon>
        <taxon>Ecdysozoa</taxon>
        <taxon>Arthropoda</taxon>
        <taxon>Chelicerata</taxon>
        <taxon>Arachnida</taxon>
        <taxon>Araneae</taxon>
        <taxon>Araneomorphae</taxon>
        <taxon>Entelegynae</taxon>
        <taxon>Araneoidea</taxon>
        <taxon>Nephilidae</taxon>
        <taxon>Trichonephila</taxon>
        <taxon>Trichonephila inaurata</taxon>
    </lineage>
</organism>
<dbReference type="PANTHER" id="PTHR16356:SF1">
    <property type="entry name" value="TRANSMEMBRANE AND COILED-COIL DOMAIN-CONTAINING PROTEIN 6"/>
    <property type="match status" value="1"/>
</dbReference>
<dbReference type="InterPro" id="IPR016024">
    <property type="entry name" value="ARM-type_fold"/>
</dbReference>
<evidence type="ECO:0000313" key="2">
    <source>
        <dbReference type="Proteomes" id="UP000886998"/>
    </source>
</evidence>
<accession>A0A8X6YDJ8</accession>
<gene>
    <name evidence="1" type="primary">NCL1_32647</name>
    <name evidence="1" type="ORF">TNIN_282941</name>
</gene>
<sequence>MQEVAVDDPIQRLRAENREELNAFRKKDRESLFKQRRLKLFEVEALAANISAEQFKKLVLQLKQKKSSIEVLRGVKNNCCTPIRTETFFKIDGAFNALIRILIGNDAAMQLEAAACLTNLACGSHKASKRIIKGAGPYLISFIGSGSHYLQDQSAWAAGNLANDCSECFSLLKAQGLIPTLFSAIKSSSMEVIKSTVYALQACTKYGDPDLRSLIEHENLKDLLNLVQQKDIDKHTLSSTAFILSNIYYLRASQNCGISNTEAEIILNCLCDSISNYGIEISIALPLVRCLGFMSIEDQVCHFLSENVNFHSIVVQVFNCESYSLKVELLWVLTNIAACGEMNVIVNSEAILKIINFSVNHLDGSCVQVLYHLCTLAMNCKRIRELLREQDVNLQIQSLQNCGENILEQAAETFLRIINN</sequence>
<dbReference type="PANTHER" id="PTHR16356">
    <property type="entry name" value="TRANSMEMBRANE AND COILED-COIL DOMAIN-CONTAINING PROTEIN 6 TMCO6"/>
    <property type="match status" value="1"/>
</dbReference>
<evidence type="ECO:0000313" key="1">
    <source>
        <dbReference type="EMBL" id="GFY70328.1"/>
    </source>
</evidence>
<dbReference type="Proteomes" id="UP000886998">
    <property type="component" value="Unassembled WGS sequence"/>
</dbReference>
<dbReference type="EMBL" id="BMAV01018189">
    <property type="protein sequence ID" value="GFY70328.1"/>
    <property type="molecule type" value="Genomic_DNA"/>
</dbReference>
<name>A0A8X6YDJ8_9ARAC</name>